<reference evidence="2 3" key="1">
    <citation type="submission" date="2023-11" db="EMBL/GenBank/DDBJ databases">
        <title>Peredibacter starrii A3.12.</title>
        <authorList>
            <person name="Mitchell R.J."/>
        </authorList>
    </citation>
    <scope>NUCLEOTIDE SEQUENCE [LARGE SCALE GENOMIC DNA]</scope>
    <source>
        <strain evidence="2 3">A3.12</strain>
    </source>
</reference>
<organism evidence="2 3">
    <name type="scientific">Peredibacter starrii</name>
    <dbReference type="NCBI Taxonomy" id="28202"/>
    <lineage>
        <taxon>Bacteria</taxon>
        <taxon>Pseudomonadati</taxon>
        <taxon>Bdellovibrionota</taxon>
        <taxon>Bacteriovoracia</taxon>
        <taxon>Bacteriovoracales</taxon>
        <taxon>Bacteriovoracaceae</taxon>
        <taxon>Peredibacter</taxon>
    </lineage>
</organism>
<keyword evidence="1" id="KW-0732">Signal</keyword>
<protein>
    <submittedName>
        <fullName evidence="2">Uncharacterized protein</fullName>
    </submittedName>
</protein>
<evidence type="ECO:0000313" key="3">
    <source>
        <dbReference type="Proteomes" id="UP001324634"/>
    </source>
</evidence>
<feature type="signal peptide" evidence="1">
    <location>
        <begin position="1"/>
        <end position="18"/>
    </location>
</feature>
<proteinExistence type="predicted"/>
<sequence length="134" mass="15267">MKLMLTLTLLLSSFTVFAKDQMLSDIIQEKRCHLEVAQDVIIQASQPSVTVGNALLVMKQKDTANNRRLKAGRVLKISSNDENYIFFNDAHVESICVYEPHFCHELGRIKASDFERWSQNKLKLVCNGKPTIDI</sequence>
<dbReference type="KEGG" id="psti:SOO65_05130"/>
<keyword evidence="3" id="KW-1185">Reference proteome</keyword>
<feature type="chain" id="PRO_5044005165" evidence="1">
    <location>
        <begin position="19"/>
        <end position="134"/>
    </location>
</feature>
<name>A0AAX4HSP2_9BACT</name>
<gene>
    <name evidence="2" type="ORF">SOO65_05130</name>
</gene>
<dbReference type="Proteomes" id="UP001324634">
    <property type="component" value="Chromosome"/>
</dbReference>
<accession>A0AAX4HSP2</accession>
<dbReference type="EMBL" id="CP139487">
    <property type="protein sequence ID" value="WPU66123.1"/>
    <property type="molecule type" value="Genomic_DNA"/>
</dbReference>
<evidence type="ECO:0000256" key="1">
    <source>
        <dbReference type="SAM" id="SignalP"/>
    </source>
</evidence>
<evidence type="ECO:0000313" key="2">
    <source>
        <dbReference type="EMBL" id="WPU66123.1"/>
    </source>
</evidence>
<dbReference type="AlphaFoldDB" id="A0AAX4HSP2"/>
<dbReference type="RefSeq" id="WP_321397969.1">
    <property type="nucleotide sequence ID" value="NZ_CP139487.1"/>
</dbReference>